<sequence>MTEDDNSRFSLSGLIDALKDGAGKLTEPGPRDLMLATAAATIAALNAWDIRLQLMRIPAFITGAGVGDRPLLRALTGSSEGMTWSD</sequence>
<accession>X1D9B0</accession>
<proteinExistence type="predicted"/>
<reference evidence="1" key="1">
    <citation type="journal article" date="2014" name="Front. Microbiol.">
        <title>High frequency of phylogenetically diverse reductive dehalogenase-homologous genes in deep subseafloor sedimentary metagenomes.</title>
        <authorList>
            <person name="Kawai M."/>
            <person name="Futagami T."/>
            <person name="Toyoda A."/>
            <person name="Takaki Y."/>
            <person name="Nishi S."/>
            <person name="Hori S."/>
            <person name="Arai W."/>
            <person name="Tsubouchi T."/>
            <person name="Morono Y."/>
            <person name="Uchiyama I."/>
            <person name="Ito T."/>
            <person name="Fujiyama A."/>
            <person name="Inagaki F."/>
            <person name="Takami H."/>
        </authorList>
    </citation>
    <scope>NUCLEOTIDE SEQUENCE</scope>
    <source>
        <strain evidence="1">Expedition CK06-06</strain>
    </source>
</reference>
<dbReference type="AlphaFoldDB" id="X1D9B0"/>
<name>X1D9B0_9ZZZZ</name>
<dbReference type="EMBL" id="BART01020228">
    <property type="protein sequence ID" value="GAH01654.1"/>
    <property type="molecule type" value="Genomic_DNA"/>
</dbReference>
<organism evidence="1">
    <name type="scientific">marine sediment metagenome</name>
    <dbReference type="NCBI Taxonomy" id="412755"/>
    <lineage>
        <taxon>unclassified sequences</taxon>
        <taxon>metagenomes</taxon>
        <taxon>ecological metagenomes</taxon>
    </lineage>
</organism>
<feature type="non-terminal residue" evidence="1">
    <location>
        <position position="86"/>
    </location>
</feature>
<gene>
    <name evidence="1" type="ORF">S01H4_37617</name>
</gene>
<protein>
    <submittedName>
        <fullName evidence="1">Uncharacterized protein</fullName>
    </submittedName>
</protein>
<comment type="caution">
    <text evidence="1">The sequence shown here is derived from an EMBL/GenBank/DDBJ whole genome shotgun (WGS) entry which is preliminary data.</text>
</comment>
<evidence type="ECO:0000313" key="1">
    <source>
        <dbReference type="EMBL" id="GAH01654.1"/>
    </source>
</evidence>